<proteinExistence type="predicted"/>
<protein>
    <recommendedName>
        <fullName evidence="5">Poly-beta-1,6-N-acetyl-D-glucosamine biosynthesis protein PgaD</fullName>
    </recommendedName>
</protein>
<evidence type="ECO:0000313" key="3">
    <source>
        <dbReference type="EMBL" id="ACL71237.1"/>
    </source>
</evidence>
<dbReference type="GO" id="GO:0043709">
    <property type="term" value="P:cell adhesion involved in single-species biofilm formation"/>
    <property type="evidence" value="ECO:0007669"/>
    <property type="project" value="InterPro"/>
</dbReference>
<sequence>MTHARPRLPRIIERADLEPKGKRYLGRFINLLGWAIWTYLFTPLIALIGWFLGFELFQRHILDDPMGTLRAIQTYAIIIVSAAVIFVAWAGYNWFRYHGKQRRHAPAAVGTEELARHFGIARDDARKIAREPIVTVHFDDDARIIKVQTGHTFDSTGEPDSEVQVAERTGS</sequence>
<accession>B8GTH7</accession>
<feature type="transmembrane region" description="Helical" evidence="2">
    <location>
        <begin position="28"/>
        <end position="52"/>
    </location>
</feature>
<keyword evidence="4" id="KW-1185">Reference proteome</keyword>
<dbReference type="Proteomes" id="UP000002383">
    <property type="component" value="Chromosome"/>
</dbReference>
<name>B8GTH7_THISH</name>
<dbReference type="OrthoDB" id="5782986at2"/>
<organism evidence="3 4">
    <name type="scientific">Thioalkalivibrio sulfidiphilus (strain HL-EbGR7)</name>
    <dbReference type="NCBI Taxonomy" id="396588"/>
    <lineage>
        <taxon>Bacteria</taxon>
        <taxon>Pseudomonadati</taxon>
        <taxon>Pseudomonadota</taxon>
        <taxon>Gammaproteobacteria</taxon>
        <taxon>Chromatiales</taxon>
        <taxon>Ectothiorhodospiraceae</taxon>
        <taxon>Thioalkalivibrio</taxon>
    </lineage>
</organism>
<reference evidence="3 4" key="1">
    <citation type="journal article" date="2011" name="Stand. Genomic Sci.">
        <title>Complete genome sequence of 'Thioalkalivibrio sulfidophilus' HL-EbGr7.</title>
        <authorList>
            <person name="Muyzer G."/>
            <person name="Sorokin D.Y."/>
            <person name="Mavromatis K."/>
            <person name="Lapidus A."/>
            <person name="Clum A."/>
            <person name="Ivanova N."/>
            <person name="Pati A."/>
            <person name="d'Haeseleer P."/>
            <person name="Woyke T."/>
            <person name="Kyrpides N.C."/>
        </authorList>
    </citation>
    <scope>NUCLEOTIDE SEQUENCE [LARGE SCALE GENOMIC DNA]</scope>
    <source>
        <strain evidence="3 4">HL-EbGR7</strain>
    </source>
</reference>
<evidence type="ECO:0008006" key="5">
    <source>
        <dbReference type="Google" id="ProtNLM"/>
    </source>
</evidence>
<keyword evidence="2" id="KW-0472">Membrane</keyword>
<dbReference type="RefSeq" id="WP_012636726.1">
    <property type="nucleotide sequence ID" value="NC_011901.1"/>
</dbReference>
<evidence type="ECO:0000256" key="1">
    <source>
        <dbReference type="SAM" id="MobiDB-lite"/>
    </source>
</evidence>
<dbReference type="Pfam" id="PF13994">
    <property type="entry name" value="PgaD"/>
    <property type="match status" value="1"/>
</dbReference>
<evidence type="ECO:0000256" key="2">
    <source>
        <dbReference type="SAM" id="Phobius"/>
    </source>
</evidence>
<keyword evidence="2" id="KW-0812">Transmembrane</keyword>
<dbReference type="KEGG" id="tgr:Tgr7_0134"/>
<evidence type="ECO:0000313" key="4">
    <source>
        <dbReference type="Proteomes" id="UP000002383"/>
    </source>
</evidence>
<dbReference type="HOGENOM" id="CLU_117683_1_0_6"/>
<dbReference type="EMBL" id="CP001339">
    <property type="protein sequence ID" value="ACL71237.1"/>
    <property type="molecule type" value="Genomic_DNA"/>
</dbReference>
<feature type="region of interest" description="Disordered" evidence="1">
    <location>
        <begin position="151"/>
        <end position="171"/>
    </location>
</feature>
<gene>
    <name evidence="3" type="ordered locus">Tgr7_0134</name>
</gene>
<feature type="transmembrane region" description="Helical" evidence="2">
    <location>
        <begin position="72"/>
        <end position="95"/>
    </location>
</feature>
<dbReference type="NCBIfam" id="TIGR03940">
    <property type="entry name" value="PGA_PgaD"/>
    <property type="match status" value="1"/>
</dbReference>
<dbReference type="eggNOG" id="COG3658">
    <property type="taxonomic scope" value="Bacteria"/>
</dbReference>
<keyword evidence="2" id="KW-1133">Transmembrane helix</keyword>
<dbReference type="AlphaFoldDB" id="B8GTH7"/>
<dbReference type="InterPro" id="IPR023829">
    <property type="entry name" value="PGA_PgaD"/>
</dbReference>